<evidence type="ECO:0000259" key="4">
    <source>
        <dbReference type="PROSITE" id="PS01124"/>
    </source>
</evidence>
<evidence type="ECO:0000256" key="2">
    <source>
        <dbReference type="ARBA" id="ARBA00023125"/>
    </source>
</evidence>
<reference evidence="5 6" key="1">
    <citation type="submission" date="2014-09" db="EMBL/GenBank/DDBJ databases">
        <title>Vibrio maritimus JCM 19240. (C210) whole genome shotgun sequence.</title>
        <authorList>
            <person name="Sawabe T."/>
            <person name="Meirelles P."/>
            <person name="Nakanishi M."/>
            <person name="Sayaka M."/>
            <person name="Hattori M."/>
            <person name="Ohkuma M."/>
        </authorList>
    </citation>
    <scope>NUCLEOTIDE SEQUENCE [LARGE SCALE GENOMIC DNA]</scope>
    <source>
        <strain evidence="5 6">JCM 19240</strain>
    </source>
</reference>
<dbReference type="GO" id="GO:0000976">
    <property type="term" value="F:transcription cis-regulatory region binding"/>
    <property type="evidence" value="ECO:0007669"/>
    <property type="project" value="TreeGrafter"/>
</dbReference>
<evidence type="ECO:0000256" key="3">
    <source>
        <dbReference type="ARBA" id="ARBA00023163"/>
    </source>
</evidence>
<dbReference type="GO" id="GO:0005829">
    <property type="term" value="C:cytosol"/>
    <property type="evidence" value="ECO:0007669"/>
    <property type="project" value="TreeGrafter"/>
</dbReference>
<dbReference type="Pfam" id="PF12625">
    <property type="entry name" value="Arabinose_bd"/>
    <property type="match status" value="1"/>
</dbReference>
<dbReference type="InterPro" id="IPR009057">
    <property type="entry name" value="Homeodomain-like_sf"/>
</dbReference>
<dbReference type="AlphaFoldDB" id="A0A090TKF1"/>
<protein>
    <submittedName>
        <fullName evidence="5">Transcriptional regulator AraC family</fullName>
    </submittedName>
</protein>
<dbReference type="GO" id="GO:0003700">
    <property type="term" value="F:DNA-binding transcription factor activity"/>
    <property type="evidence" value="ECO:0007669"/>
    <property type="project" value="InterPro"/>
</dbReference>
<evidence type="ECO:0000313" key="5">
    <source>
        <dbReference type="EMBL" id="GAL31837.1"/>
    </source>
</evidence>
<keyword evidence="3" id="KW-0804">Transcription</keyword>
<keyword evidence="2" id="KW-0238">DNA-binding</keyword>
<organism evidence="5 6">
    <name type="scientific">Vibrio maritimus</name>
    <dbReference type="NCBI Taxonomy" id="990268"/>
    <lineage>
        <taxon>Bacteria</taxon>
        <taxon>Pseudomonadati</taxon>
        <taxon>Pseudomonadota</taxon>
        <taxon>Gammaproteobacteria</taxon>
        <taxon>Vibrionales</taxon>
        <taxon>Vibrionaceae</taxon>
        <taxon>Vibrio</taxon>
    </lineage>
</organism>
<reference evidence="5 6" key="2">
    <citation type="submission" date="2014-09" db="EMBL/GenBank/DDBJ databases">
        <authorList>
            <consortium name="NBRP consortium"/>
            <person name="Sawabe T."/>
            <person name="Meirelles P."/>
            <person name="Nakanishi M."/>
            <person name="Sayaka M."/>
            <person name="Hattori M."/>
            <person name="Ohkuma M."/>
        </authorList>
    </citation>
    <scope>NUCLEOTIDE SEQUENCE [LARGE SCALE GENOMIC DNA]</scope>
    <source>
        <strain evidence="5 6">JCM 19240</strain>
    </source>
</reference>
<dbReference type="Gene3D" id="1.10.10.60">
    <property type="entry name" value="Homeodomain-like"/>
    <property type="match status" value="1"/>
</dbReference>
<dbReference type="InterPro" id="IPR032687">
    <property type="entry name" value="AraC-type_N"/>
</dbReference>
<dbReference type="PROSITE" id="PS01124">
    <property type="entry name" value="HTH_ARAC_FAMILY_2"/>
    <property type="match status" value="1"/>
</dbReference>
<name>A0A090TKF1_9VIBR</name>
<feature type="domain" description="HTH araC/xylS-type" evidence="4">
    <location>
        <begin position="225"/>
        <end position="322"/>
    </location>
</feature>
<dbReference type="Proteomes" id="UP000029224">
    <property type="component" value="Unassembled WGS sequence"/>
</dbReference>
<comment type="caution">
    <text evidence="5">The sequence shown here is derived from an EMBL/GenBank/DDBJ whole genome shotgun (WGS) entry which is preliminary data.</text>
</comment>
<dbReference type="EMBL" id="BBMT01000001">
    <property type="protein sequence ID" value="GAL31837.1"/>
    <property type="molecule type" value="Genomic_DNA"/>
</dbReference>
<dbReference type="SMART" id="SM00342">
    <property type="entry name" value="HTH_ARAC"/>
    <property type="match status" value="1"/>
</dbReference>
<evidence type="ECO:0000313" key="6">
    <source>
        <dbReference type="Proteomes" id="UP000029224"/>
    </source>
</evidence>
<accession>A0A090TKF1</accession>
<dbReference type="SUPFAM" id="SSF46689">
    <property type="entry name" value="Homeodomain-like"/>
    <property type="match status" value="1"/>
</dbReference>
<keyword evidence="1" id="KW-0805">Transcription regulation</keyword>
<sequence length="324" mass="36436">MFPVVYSDYATSILSHLKQQGIDVSELVAASGLPSEYQQTESTFLPLRAVFRLLEVTYQELGDEKATALIRNALRTHIVPKTLSELGECKTVHQALNQVIRLIQVQIPQSKVSLDPMGDGVIFSRQKPVHTDDSAFIWSEVFTLWIMIELVQALTKSNWLPKQVHVQSHSCSELIPCFPRQIQFIQAREASGVIIDNKVLSQPVFISSPAPSDEDEGNAHYNAIGQTYSALRPYVLELKFDLERAAQIIEVSKRTLQRRLNQHGITFRQLRDNLIADLALEQLQKGEAVSRVAVNMGFASITQFSRSFKRITGLAPSRIALRQI</sequence>
<dbReference type="InterPro" id="IPR018060">
    <property type="entry name" value="HTH_AraC"/>
</dbReference>
<gene>
    <name evidence="5" type="ORF">JCM19240_5268</name>
</gene>
<evidence type="ECO:0000256" key="1">
    <source>
        <dbReference type="ARBA" id="ARBA00023015"/>
    </source>
</evidence>
<dbReference type="OrthoDB" id="5582699at2"/>
<dbReference type="PANTHER" id="PTHR47894">
    <property type="entry name" value="HTH-TYPE TRANSCRIPTIONAL REGULATOR GADX"/>
    <property type="match status" value="1"/>
</dbReference>
<dbReference type="Pfam" id="PF12833">
    <property type="entry name" value="HTH_18"/>
    <property type="match status" value="1"/>
</dbReference>
<dbReference type="PANTHER" id="PTHR47894:SF4">
    <property type="entry name" value="HTH-TYPE TRANSCRIPTIONAL REGULATOR GADX"/>
    <property type="match status" value="1"/>
</dbReference>
<keyword evidence="6" id="KW-1185">Reference proteome</keyword>
<proteinExistence type="predicted"/>